<organism evidence="1 2">
    <name type="scientific">Paramuricea clavata</name>
    <name type="common">Red gorgonian</name>
    <name type="synonym">Violescent sea-whip</name>
    <dbReference type="NCBI Taxonomy" id="317549"/>
    <lineage>
        <taxon>Eukaryota</taxon>
        <taxon>Metazoa</taxon>
        <taxon>Cnidaria</taxon>
        <taxon>Anthozoa</taxon>
        <taxon>Octocorallia</taxon>
        <taxon>Malacalcyonacea</taxon>
        <taxon>Plexauridae</taxon>
        <taxon>Paramuricea</taxon>
    </lineage>
</organism>
<dbReference type="EMBL" id="CACRXK020003668">
    <property type="protein sequence ID" value="CAB3999783.1"/>
    <property type="molecule type" value="Genomic_DNA"/>
</dbReference>
<sequence>MVKNDLKNECSDVLHIIELLLITPFTNAKLERMFSCMNRGKTDWRNRLERDRLDSCLRIGEEGKSIEEFNPNEAIKAWFEHKVRRISAAKPHRYPQET</sequence>
<dbReference type="OrthoDB" id="6159421at2759"/>
<name>A0A7D9I820_PARCT</name>
<dbReference type="AlphaFoldDB" id="A0A7D9I820"/>
<evidence type="ECO:0000313" key="2">
    <source>
        <dbReference type="Proteomes" id="UP001152795"/>
    </source>
</evidence>
<accession>A0A7D9I820</accession>
<reference evidence="1" key="1">
    <citation type="submission" date="2020-04" db="EMBL/GenBank/DDBJ databases">
        <authorList>
            <person name="Alioto T."/>
            <person name="Alioto T."/>
            <person name="Gomez Garrido J."/>
        </authorList>
    </citation>
    <scope>NUCLEOTIDE SEQUENCE</scope>
    <source>
        <strain evidence="1">A484AB</strain>
    </source>
</reference>
<keyword evidence="2" id="KW-1185">Reference proteome</keyword>
<dbReference type="Proteomes" id="UP001152795">
    <property type="component" value="Unassembled WGS sequence"/>
</dbReference>
<dbReference type="PANTHER" id="PTHR46880:SF5">
    <property type="entry name" value="DUF4371 DOMAIN-CONTAINING PROTEIN"/>
    <property type="match status" value="1"/>
</dbReference>
<dbReference type="PANTHER" id="PTHR46880">
    <property type="entry name" value="RAS-ASSOCIATING DOMAIN-CONTAINING PROTEIN"/>
    <property type="match status" value="1"/>
</dbReference>
<gene>
    <name evidence="1" type="ORF">PACLA_8A059160</name>
</gene>
<evidence type="ECO:0000313" key="1">
    <source>
        <dbReference type="EMBL" id="CAB3999783.1"/>
    </source>
</evidence>
<protein>
    <submittedName>
        <fullName evidence="1">Uncharacterized protein</fullName>
    </submittedName>
</protein>
<proteinExistence type="predicted"/>
<comment type="caution">
    <text evidence="1">The sequence shown here is derived from an EMBL/GenBank/DDBJ whole genome shotgun (WGS) entry which is preliminary data.</text>
</comment>